<keyword evidence="3" id="KW-1185">Reference proteome</keyword>
<name>A0A919Q0M3_9MICO</name>
<feature type="transmembrane region" description="Helical" evidence="1">
    <location>
        <begin position="12"/>
        <end position="32"/>
    </location>
</feature>
<dbReference type="EMBL" id="BONR01000001">
    <property type="protein sequence ID" value="GIG53746.1"/>
    <property type="molecule type" value="Genomic_DNA"/>
</dbReference>
<sequence>MQHLTWRPLTTVGLASAVLAWLLTGLMVRGGATPLMVPWSFDVMCVAAGAATLGFGWQVRQYLHGNRPSLDGLRAARIAVLAQATAYVGVIIMGASLGYGLGLVDDWGHGPRRDVIISALVAAGAALIMTIAGIVAERWCRHGGGADDAPEGSAAEPA</sequence>
<keyword evidence="1" id="KW-1133">Transmembrane helix</keyword>
<feature type="transmembrane region" description="Helical" evidence="1">
    <location>
        <begin position="38"/>
        <end position="57"/>
    </location>
</feature>
<dbReference type="Pfam" id="PF11377">
    <property type="entry name" value="DUF3180"/>
    <property type="match status" value="1"/>
</dbReference>
<reference evidence="2" key="1">
    <citation type="submission" date="2021-01" db="EMBL/GenBank/DDBJ databases">
        <title>Whole genome shotgun sequence of Demequina activiva NBRC 110675.</title>
        <authorList>
            <person name="Komaki H."/>
            <person name="Tamura T."/>
        </authorList>
    </citation>
    <scope>NUCLEOTIDE SEQUENCE</scope>
    <source>
        <strain evidence="2">NBRC 110675</strain>
    </source>
</reference>
<feature type="transmembrane region" description="Helical" evidence="1">
    <location>
        <begin position="78"/>
        <end position="103"/>
    </location>
</feature>
<evidence type="ECO:0000256" key="1">
    <source>
        <dbReference type="SAM" id="Phobius"/>
    </source>
</evidence>
<gene>
    <name evidence="2" type="ORF">Dac01nite_04980</name>
</gene>
<dbReference type="AlphaFoldDB" id="A0A919Q0M3"/>
<accession>A0A919Q0M3</accession>
<proteinExistence type="predicted"/>
<protein>
    <recommendedName>
        <fullName evidence="4">DUF3180 domain-containing protein</fullName>
    </recommendedName>
</protein>
<keyword evidence="1" id="KW-0472">Membrane</keyword>
<comment type="caution">
    <text evidence="2">The sequence shown here is derived from an EMBL/GenBank/DDBJ whole genome shotgun (WGS) entry which is preliminary data.</text>
</comment>
<evidence type="ECO:0008006" key="4">
    <source>
        <dbReference type="Google" id="ProtNLM"/>
    </source>
</evidence>
<organism evidence="2 3">
    <name type="scientific">Demequina activiva</name>
    <dbReference type="NCBI Taxonomy" id="1582364"/>
    <lineage>
        <taxon>Bacteria</taxon>
        <taxon>Bacillati</taxon>
        <taxon>Actinomycetota</taxon>
        <taxon>Actinomycetes</taxon>
        <taxon>Micrococcales</taxon>
        <taxon>Demequinaceae</taxon>
        <taxon>Demequina</taxon>
    </lineage>
</organism>
<evidence type="ECO:0000313" key="2">
    <source>
        <dbReference type="EMBL" id="GIG53746.1"/>
    </source>
</evidence>
<feature type="transmembrane region" description="Helical" evidence="1">
    <location>
        <begin position="115"/>
        <end position="136"/>
    </location>
</feature>
<dbReference type="Proteomes" id="UP000652354">
    <property type="component" value="Unassembled WGS sequence"/>
</dbReference>
<dbReference type="RefSeq" id="WP_203653174.1">
    <property type="nucleotide sequence ID" value="NZ_BONR01000001.1"/>
</dbReference>
<keyword evidence="1" id="KW-0812">Transmembrane</keyword>
<evidence type="ECO:0000313" key="3">
    <source>
        <dbReference type="Proteomes" id="UP000652354"/>
    </source>
</evidence>
<dbReference type="InterPro" id="IPR021517">
    <property type="entry name" value="DUF3180"/>
</dbReference>